<keyword evidence="13" id="KW-1185">Reference proteome</keyword>
<dbReference type="GO" id="GO:0006006">
    <property type="term" value="P:glucose metabolic process"/>
    <property type="evidence" value="ECO:0007669"/>
    <property type="project" value="TreeGrafter"/>
</dbReference>
<dbReference type="InterPro" id="IPR018052">
    <property type="entry name" value="Ald1_epimerase_CS"/>
</dbReference>
<dbReference type="AlphaFoldDB" id="A0A914E528"/>
<sequence>MLKELFGTLPSGENVYSYTLENKNGMSIKVIEYGAMLISIKVPTKNGEKEELTIGFDTLEDYLNQRGNFGSTVGRYANRIANAKFELDGVTYNLNENRPPNHQHGGEKGFGKVLWKTEETVDKNTVKLGYFSCDGDQGYPGNLQVWSTYILTDENEIKMIYEAKTDKTTPISMTNHAYFNLAGIGNEDVFGHDVQIFADKIVDVDQNLIPTGKFKDVQETIFDLREPKNIGKVMKYSPTFEGYDHCYAISNVLQNPIKLVARVNQPKNGRALEVYTTQPGLQFYTGNFLPRLPIANGKIINKHGGFALETQNFPDGPNHKEFPSPFLKPGEKYNQETVYKILF</sequence>
<evidence type="ECO:0000313" key="14">
    <source>
        <dbReference type="WBParaSite" id="ACRNAN_scaffold5646.g32042.t1"/>
    </source>
</evidence>
<dbReference type="PANTHER" id="PTHR10091">
    <property type="entry name" value="ALDOSE-1-EPIMERASE"/>
    <property type="match status" value="1"/>
</dbReference>
<dbReference type="InterPro" id="IPR047215">
    <property type="entry name" value="Galactose_mutarotase-like"/>
</dbReference>
<dbReference type="PIRSF" id="PIRSF005096">
    <property type="entry name" value="GALM"/>
    <property type="match status" value="1"/>
</dbReference>
<evidence type="ECO:0000256" key="6">
    <source>
        <dbReference type="ARBA" id="ARBA00023235"/>
    </source>
</evidence>
<evidence type="ECO:0000256" key="8">
    <source>
        <dbReference type="ARBA" id="ARBA00045743"/>
    </source>
</evidence>
<evidence type="ECO:0000256" key="2">
    <source>
        <dbReference type="ARBA" id="ARBA00001712"/>
    </source>
</evidence>
<dbReference type="CDD" id="cd09019">
    <property type="entry name" value="galactose_mutarotase_like"/>
    <property type="match status" value="1"/>
</dbReference>
<protein>
    <recommendedName>
        <fullName evidence="9">Aldose 1-epimerase</fullName>
        <ecNumber evidence="9">5.1.3.3</ecNumber>
    </recommendedName>
</protein>
<dbReference type="GO" id="GO:0030246">
    <property type="term" value="F:carbohydrate binding"/>
    <property type="evidence" value="ECO:0007669"/>
    <property type="project" value="InterPro"/>
</dbReference>
<feature type="active site" description="Proton donor" evidence="10">
    <location>
        <position position="176"/>
    </location>
</feature>
<dbReference type="GO" id="GO:0004034">
    <property type="term" value="F:aldose 1-epimerase activity"/>
    <property type="evidence" value="ECO:0007669"/>
    <property type="project" value="UniProtKB-EC"/>
</dbReference>
<dbReference type="WBParaSite" id="ACRNAN_scaffold5646.g32042.t1">
    <property type="protein sequence ID" value="ACRNAN_scaffold5646.g32042.t1"/>
    <property type="gene ID" value="ACRNAN_scaffold5646.g32042"/>
</dbReference>
<evidence type="ECO:0000256" key="7">
    <source>
        <dbReference type="ARBA" id="ARBA00023277"/>
    </source>
</evidence>
<feature type="binding site" evidence="12">
    <location>
        <begin position="176"/>
        <end position="178"/>
    </location>
    <ligand>
        <name>beta-D-galactose</name>
        <dbReference type="ChEBI" id="CHEBI:27667"/>
    </ligand>
</feature>
<dbReference type="GO" id="GO:0033499">
    <property type="term" value="P:galactose catabolic process via UDP-galactose, Leloir pathway"/>
    <property type="evidence" value="ECO:0007669"/>
    <property type="project" value="TreeGrafter"/>
</dbReference>
<name>A0A914E528_9BILA</name>
<dbReference type="SUPFAM" id="SSF74650">
    <property type="entry name" value="Galactose mutarotase-like"/>
    <property type="match status" value="1"/>
</dbReference>
<proteinExistence type="inferred from homology"/>
<evidence type="ECO:0000256" key="10">
    <source>
        <dbReference type="PIRSR" id="PIRSR005096-1"/>
    </source>
</evidence>
<dbReference type="PANTHER" id="PTHR10091:SF0">
    <property type="entry name" value="GALACTOSE MUTAROTASE"/>
    <property type="match status" value="1"/>
</dbReference>
<comment type="similarity">
    <text evidence="5 9">Belongs to the aldose epimerase family.</text>
</comment>
<feature type="active site" description="Proton acceptor" evidence="10">
    <location>
        <position position="309"/>
    </location>
</feature>
<evidence type="ECO:0000256" key="3">
    <source>
        <dbReference type="ARBA" id="ARBA00004947"/>
    </source>
</evidence>
<comment type="function">
    <text evidence="8">Mutarotase that catalyzes the interconversion of beta-D-galactose and alpha-D-galactose during galactose metabolism. Beta-D-galactose is metabolized in the liver into glucose 1-phosphate, the primary metabolic fuel, by the action of four enzymes that constitute the Leloir pathway: GALM, GALK1 (galactokinase), GALT (galactose-1-phosphate uridylyltransferase) and GALE (UDP-galactose-4'-epimerase). Involved in the maintenance of the equilibrium between the beta- and alpha-anomers of galactose, therefore ensuring a sufficient supply of the alpha-anomer for GALK1. Also active on D-glucose although shows a preference for galactose over glucose.</text>
</comment>
<dbReference type="Pfam" id="PF01263">
    <property type="entry name" value="Aldose_epim"/>
    <property type="match status" value="1"/>
</dbReference>
<comment type="catalytic activity">
    <reaction evidence="1 9">
        <text>alpha-D-glucose = beta-D-glucose</text>
        <dbReference type="Rhea" id="RHEA:10264"/>
        <dbReference type="ChEBI" id="CHEBI:15903"/>
        <dbReference type="ChEBI" id="CHEBI:17925"/>
        <dbReference type="EC" id="5.1.3.3"/>
    </reaction>
</comment>
<accession>A0A914E528</accession>
<keyword evidence="6 9" id="KW-0413">Isomerase</keyword>
<feature type="binding site" evidence="11">
    <location>
        <position position="244"/>
    </location>
    <ligand>
        <name>beta-D-galactose</name>
        <dbReference type="ChEBI" id="CHEBI:27667"/>
    </ligand>
</feature>
<evidence type="ECO:0000256" key="9">
    <source>
        <dbReference type="PIRNR" id="PIRNR005096"/>
    </source>
</evidence>
<dbReference type="NCBIfam" id="NF008277">
    <property type="entry name" value="PRK11055.1"/>
    <property type="match status" value="1"/>
</dbReference>
<dbReference type="EC" id="5.1.3.3" evidence="9"/>
<organism evidence="13 14">
    <name type="scientific">Acrobeloides nanus</name>
    <dbReference type="NCBI Taxonomy" id="290746"/>
    <lineage>
        <taxon>Eukaryota</taxon>
        <taxon>Metazoa</taxon>
        <taxon>Ecdysozoa</taxon>
        <taxon>Nematoda</taxon>
        <taxon>Chromadorea</taxon>
        <taxon>Rhabditida</taxon>
        <taxon>Tylenchina</taxon>
        <taxon>Cephalobomorpha</taxon>
        <taxon>Cephaloboidea</taxon>
        <taxon>Cephalobidae</taxon>
        <taxon>Acrobeloides</taxon>
    </lineage>
</organism>
<dbReference type="Gene3D" id="2.70.98.10">
    <property type="match status" value="1"/>
</dbReference>
<evidence type="ECO:0000256" key="11">
    <source>
        <dbReference type="PIRSR" id="PIRSR005096-2"/>
    </source>
</evidence>
<evidence type="ECO:0000313" key="13">
    <source>
        <dbReference type="Proteomes" id="UP000887540"/>
    </source>
</evidence>
<comment type="pathway">
    <text evidence="4 9">Carbohydrate metabolism; hexose metabolism.</text>
</comment>
<evidence type="ECO:0000256" key="4">
    <source>
        <dbReference type="ARBA" id="ARBA00005028"/>
    </source>
</evidence>
<evidence type="ECO:0000256" key="12">
    <source>
        <dbReference type="PIRSR" id="PIRSR005096-3"/>
    </source>
</evidence>
<dbReference type="InterPro" id="IPR008183">
    <property type="entry name" value="Aldose_1/G6P_1-epimerase"/>
</dbReference>
<dbReference type="Proteomes" id="UP000887540">
    <property type="component" value="Unplaced"/>
</dbReference>
<evidence type="ECO:0000256" key="5">
    <source>
        <dbReference type="ARBA" id="ARBA00006206"/>
    </source>
</evidence>
<dbReference type="InterPro" id="IPR015443">
    <property type="entry name" value="Aldose_1-epimerase"/>
</dbReference>
<comment type="catalytic activity">
    <reaction evidence="2">
        <text>alpha-D-galactose = beta-D-galactose</text>
        <dbReference type="Rhea" id="RHEA:28675"/>
        <dbReference type="ChEBI" id="CHEBI:27667"/>
        <dbReference type="ChEBI" id="CHEBI:28061"/>
        <dbReference type="EC" id="5.1.3.3"/>
    </reaction>
    <physiologicalReaction direction="right-to-left" evidence="2">
        <dbReference type="Rhea" id="RHEA:28677"/>
    </physiologicalReaction>
</comment>
<comment type="pathway">
    <text evidence="3">Carbohydrate metabolism; galactose metabolism.</text>
</comment>
<dbReference type="InterPro" id="IPR014718">
    <property type="entry name" value="GH-type_carb-bd"/>
</dbReference>
<dbReference type="PROSITE" id="PS00545">
    <property type="entry name" value="ALDOSE_1_EPIMERASE"/>
    <property type="match status" value="1"/>
</dbReference>
<feature type="binding site" evidence="12">
    <location>
        <begin position="78"/>
        <end position="79"/>
    </location>
    <ligand>
        <name>beta-D-galactose</name>
        <dbReference type="ChEBI" id="CHEBI:27667"/>
    </ligand>
</feature>
<keyword evidence="7 9" id="KW-0119">Carbohydrate metabolism</keyword>
<evidence type="ECO:0000256" key="1">
    <source>
        <dbReference type="ARBA" id="ARBA00001614"/>
    </source>
</evidence>
<reference evidence="14" key="1">
    <citation type="submission" date="2022-11" db="UniProtKB">
        <authorList>
            <consortium name="WormBaseParasite"/>
        </authorList>
    </citation>
    <scope>IDENTIFICATION</scope>
</reference>
<dbReference type="InterPro" id="IPR011013">
    <property type="entry name" value="Gal_mutarotase_sf_dom"/>
</dbReference>